<evidence type="ECO:0000256" key="1">
    <source>
        <dbReference type="ARBA" id="ARBA00004191"/>
    </source>
</evidence>
<evidence type="ECO:0000313" key="11">
    <source>
        <dbReference type="Proteomes" id="UP000184356"/>
    </source>
</evidence>
<evidence type="ECO:0000256" key="7">
    <source>
        <dbReference type="ARBA" id="ARBA00060953"/>
    </source>
</evidence>
<comment type="subcellular location">
    <subcellularLocation>
        <location evidence="1">Secreted</location>
        <location evidence="1">Cell wall</location>
    </subcellularLocation>
</comment>
<dbReference type="GO" id="GO:0005576">
    <property type="term" value="C:extracellular region"/>
    <property type="evidence" value="ECO:0007669"/>
    <property type="project" value="TreeGrafter"/>
</dbReference>
<dbReference type="EMBL" id="KV878593">
    <property type="protein sequence ID" value="OJJ54944.1"/>
    <property type="molecule type" value="Genomic_DNA"/>
</dbReference>
<dbReference type="GeneID" id="63762770"/>
<evidence type="ECO:0000256" key="2">
    <source>
        <dbReference type="ARBA" id="ARBA00022512"/>
    </source>
</evidence>
<evidence type="ECO:0000313" key="10">
    <source>
        <dbReference type="EMBL" id="OJJ54944.1"/>
    </source>
</evidence>
<dbReference type="Gene3D" id="1.20.1280.140">
    <property type="match status" value="1"/>
</dbReference>
<comment type="function">
    <text evidence="6">Constitutive protein of the cell wall. Antigen target of host humoral immune response.</text>
</comment>
<accession>A0A1L9T673</accession>
<protein>
    <recommendedName>
        <fullName evidence="8">Cell wall mannoprotein 1</fullName>
    </recommendedName>
</protein>
<proteinExistence type="inferred from homology"/>
<dbReference type="RefSeq" id="XP_040698750.1">
    <property type="nucleotide sequence ID" value="XM_040846697.1"/>
</dbReference>
<dbReference type="OrthoDB" id="3485059at2759"/>
<organism evidence="10 11">
    <name type="scientific">Aspergillus sydowii CBS 593.65</name>
    <dbReference type="NCBI Taxonomy" id="1036612"/>
    <lineage>
        <taxon>Eukaryota</taxon>
        <taxon>Fungi</taxon>
        <taxon>Dikarya</taxon>
        <taxon>Ascomycota</taxon>
        <taxon>Pezizomycotina</taxon>
        <taxon>Eurotiomycetes</taxon>
        <taxon>Eurotiomycetidae</taxon>
        <taxon>Eurotiales</taxon>
        <taxon>Aspergillaceae</taxon>
        <taxon>Aspergillus</taxon>
        <taxon>Aspergillus subgen. Nidulantes</taxon>
    </lineage>
</organism>
<gene>
    <name evidence="10" type="ORF">ASPSYDRAFT_436370</name>
</gene>
<dbReference type="AlphaFoldDB" id="A0A1L9T673"/>
<dbReference type="InterPro" id="IPR021054">
    <property type="entry name" value="Cell_wall_mannoprotein_1"/>
</dbReference>
<keyword evidence="3" id="KW-0964">Secreted</keyword>
<evidence type="ECO:0000256" key="4">
    <source>
        <dbReference type="ARBA" id="ARBA00022729"/>
    </source>
</evidence>
<evidence type="ECO:0000256" key="9">
    <source>
        <dbReference type="SAM" id="SignalP"/>
    </source>
</evidence>
<evidence type="ECO:0000256" key="6">
    <source>
        <dbReference type="ARBA" id="ARBA00056563"/>
    </source>
</evidence>
<sequence length="186" mass="19730">MRFHVPFLLAFTAIAQATPVPSELVKRDGTAVLDAVNTISDAMVTLNTTVTSYKGGFIGTGTALKIEFQSIALSNDLKDAISTTKDSANFTEEESLSVSGAFLDLQPNIFTTLDNIVSKKPQFDTGLLGIGSLSFLVKSNLENQRDLAAELGEEVTVKLAPAYAAIAPALNKQIADKFAEAIAVFA</sequence>
<dbReference type="PANTHER" id="PTHR38123:SF4">
    <property type="entry name" value="CELL WALL GALACTOMANNOPROTEIN, PUTATIVE (AFU_ORTHOLOGUE AFUA_4G00870)-RELATED"/>
    <property type="match status" value="1"/>
</dbReference>
<keyword evidence="5" id="KW-0446">Lipid-binding</keyword>
<dbReference type="VEuPathDB" id="FungiDB:ASPSYDRAFT_436370"/>
<dbReference type="GO" id="GO:0009277">
    <property type="term" value="C:fungal-type cell wall"/>
    <property type="evidence" value="ECO:0007669"/>
    <property type="project" value="UniProtKB-ARBA"/>
</dbReference>
<dbReference type="PANTHER" id="PTHR38123">
    <property type="entry name" value="CELL WALL SERINE-THREONINE-RICH GALACTOMANNOPROTEIN MP1 (AFU_ORTHOLOGUE AFUA_4G03240)"/>
    <property type="match status" value="1"/>
</dbReference>
<keyword evidence="11" id="KW-1185">Reference proteome</keyword>
<evidence type="ECO:0000256" key="8">
    <source>
        <dbReference type="ARBA" id="ARBA00071527"/>
    </source>
</evidence>
<dbReference type="FunFam" id="1.20.1280.140:FF:000001">
    <property type="entry name" value="Cell wall serine-threonine-rich galactomannoprotein Mp1"/>
    <property type="match status" value="1"/>
</dbReference>
<keyword evidence="2" id="KW-0134">Cell wall</keyword>
<name>A0A1L9T673_9EURO</name>
<evidence type="ECO:0000256" key="3">
    <source>
        <dbReference type="ARBA" id="ARBA00022525"/>
    </source>
</evidence>
<reference evidence="11" key="1">
    <citation type="journal article" date="2017" name="Genome Biol.">
        <title>Comparative genomics reveals high biological diversity and specific adaptations in the industrially and medically important fungal genus Aspergillus.</title>
        <authorList>
            <person name="de Vries R.P."/>
            <person name="Riley R."/>
            <person name="Wiebenga A."/>
            <person name="Aguilar-Osorio G."/>
            <person name="Amillis S."/>
            <person name="Uchima C.A."/>
            <person name="Anderluh G."/>
            <person name="Asadollahi M."/>
            <person name="Askin M."/>
            <person name="Barry K."/>
            <person name="Battaglia E."/>
            <person name="Bayram O."/>
            <person name="Benocci T."/>
            <person name="Braus-Stromeyer S.A."/>
            <person name="Caldana C."/>
            <person name="Canovas D."/>
            <person name="Cerqueira G.C."/>
            <person name="Chen F."/>
            <person name="Chen W."/>
            <person name="Choi C."/>
            <person name="Clum A."/>
            <person name="Dos Santos R.A."/>
            <person name="Damasio A.R."/>
            <person name="Diallinas G."/>
            <person name="Emri T."/>
            <person name="Fekete E."/>
            <person name="Flipphi M."/>
            <person name="Freyberg S."/>
            <person name="Gallo A."/>
            <person name="Gournas C."/>
            <person name="Habgood R."/>
            <person name="Hainaut M."/>
            <person name="Harispe M.L."/>
            <person name="Henrissat B."/>
            <person name="Hilden K.S."/>
            <person name="Hope R."/>
            <person name="Hossain A."/>
            <person name="Karabika E."/>
            <person name="Karaffa L."/>
            <person name="Karanyi Z."/>
            <person name="Krasevec N."/>
            <person name="Kuo A."/>
            <person name="Kusch H."/>
            <person name="LaButti K."/>
            <person name="Lagendijk E.L."/>
            <person name="Lapidus A."/>
            <person name="Levasseur A."/>
            <person name="Lindquist E."/>
            <person name="Lipzen A."/>
            <person name="Logrieco A.F."/>
            <person name="MacCabe A."/>
            <person name="Maekelae M.R."/>
            <person name="Malavazi I."/>
            <person name="Melin P."/>
            <person name="Meyer V."/>
            <person name="Mielnichuk N."/>
            <person name="Miskei M."/>
            <person name="Molnar A.P."/>
            <person name="Mule G."/>
            <person name="Ngan C.Y."/>
            <person name="Orejas M."/>
            <person name="Orosz E."/>
            <person name="Ouedraogo J.P."/>
            <person name="Overkamp K.M."/>
            <person name="Park H.-S."/>
            <person name="Perrone G."/>
            <person name="Piumi F."/>
            <person name="Punt P.J."/>
            <person name="Ram A.F."/>
            <person name="Ramon A."/>
            <person name="Rauscher S."/>
            <person name="Record E."/>
            <person name="Riano-Pachon D.M."/>
            <person name="Robert V."/>
            <person name="Roehrig J."/>
            <person name="Ruller R."/>
            <person name="Salamov A."/>
            <person name="Salih N.S."/>
            <person name="Samson R.A."/>
            <person name="Sandor E."/>
            <person name="Sanguinetti M."/>
            <person name="Schuetze T."/>
            <person name="Sepcic K."/>
            <person name="Shelest E."/>
            <person name="Sherlock G."/>
            <person name="Sophianopoulou V."/>
            <person name="Squina F.M."/>
            <person name="Sun H."/>
            <person name="Susca A."/>
            <person name="Todd R.B."/>
            <person name="Tsang A."/>
            <person name="Unkles S.E."/>
            <person name="van de Wiele N."/>
            <person name="van Rossen-Uffink D."/>
            <person name="Oliveira J.V."/>
            <person name="Vesth T.C."/>
            <person name="Visser J."/>
            <person name="Yu J.-H."/>
            <person name="Zhou M."/>
            <person name="Andersen M.R."/>
            <person name="Archer D.B."/>
            <person name="Baker S.E."/>
            <person name="Benoit I."/>
            <person name="Brakhage A.A."/>
            <person name="Braus G.H."/>
            <person name="Fischer R."/>
            <person name="Frisvad J.C."/>
            <person name="Goldman G.H."/>
            <person name="Houbraken J."/>
            <person name="Oakley B."/>
            <person name="Pocsi I."/>
            <person name="Scazzocchio C."/>
            <person name="Seiboth B."/>
            <person name="vanKuyk P.A."/>
            <person name="Wortman J."/>
            <person name="Dyer P.S."/>
            <person name="Grigoriev I.V."/>
        </authorList>
    </citation>
    <scope>NUCLEOTIDE SEQUENCE [LARGE SCALE GENOMIC DNA]</scope>
    <source>
        <strain evidence="11">CBS 593.65</strain>
    </source>
</reference>
<dbReference type="GO" id="GO:0008289">
    <property type="term" value="F:lipid binding"/>
    <property type="evidence" value="ECO:0007669"/>
    <property type="project" value="UniProtKB-KW"/>
</dbReference>
<dbReference type="Pfam" id="PF12296">
    <property type="entry name" value="HsbA"/>
    <property type="match status" value="1"/>
</dbReference>
<keyword evidence="4 9" id="KW-0732">Signal</keyword>
<evidence type="ECO:0000256" key="5">
    <source>
        <dbReference type="ARBA" id="ARBA00023121"/>
    </source>
</evidence>
<dbReference type="Proteomes" id="UP000184356">
    <property type="component" value="Unassembled WGS sequence"/>
</dbReference>
<comment type="similarity">
    <text evidence="7">Belongs to the cell wall mannoprotein 1 family.</text>
</comment>
<feature type="chain" id="PRO_5013154736" description="Cell wall mannoprotein 1" evidence="9">
    <location>
        <begin position="18"/>
        <end position="186"/>
    </location>
</feature>
<feature type="signal peptide" evidence="9">
    <location>
        <begin position="1"/>
        <end position="17"/>
    </location>
</feature>
<dbReference type="STRING" id="1036612.A0A1L9T673"/>